<comment type="caution">
    <text evidence="1">The sequence shown here is derived from an EMBL/GenBank/DDBJ whole genome shotgun (WGS) entry which is preliminary data.</text>
</comment>
<protein>
    <submittedName>
        <fullName evidence="1">Uncharacterized protein</fullName>
    </submittedName>
</protein>
<name>A0A1S2LCD1_9BACI</name>
<dbReference type="Proteomes" id="UP000180098">
    <property type="component" value="Unassembled WGS sequence"/>
</dbReference>
<proteinExistence type="predicted"/>
<accession>A0A1S2LCD1</accession>
<dbReference type="EMBL" id="MLQQ01000040">
    <property type="protein sequence ID" value="OIJ10158.1"/>
    <property type="molecule type" value="Genomic_DNA"/>
</dbReference>
<sequence length="181" mass="20730">MLEVTFTYEGEQPIFETLRLLNFKYIDGIYVLKNKELQYTITAENNATAKKLVVEFSKELSFEQYKHIHKIIKAISENIVADLDDHLALMGYLEDGSEAYIYHGWNQWLKFLEAAKHVSMEGQKVQVYDNQLLIAEGILVDAVKNEASNDDFKVIQCTLISKDGEKSVMGEDLKIIPTGEF</sequence>
<dbReference type="AlphaFoldDB" id="A0A1S2LCD1"/>
<keyword evidence="2" id="KW-1185">Reference proteome</keyword>
<evidence type="ECO:0000313" key="1">
    <source>
        <dbReference type="EMBL" id="OIJ10158.1"/>
    </source>
</evidence>
<dbReference type="RefSeq" id="WP_071313922.1">
    <property type="nucleotide sequence ID" value="NZ_MLQQ01000040.1"/>
</dbReference>
<reference evidence="1 2" key="1">
    <citation type="submission" date="2016-10" db="EMBL/GenBank/DDBJ databases">
        <title>Draft genome sequences of four alkaliphilic bacteria belonging to the Anaerobacillus genus.</title>
        <authorList>
            <person name="Bassil N.M."/>
            <person name="Lloyd J.R."/>
        </authorList>
    </citation>
    <scope>NUCLEOTIDE SEQUENCE [LARGE SCALE GENOMIC DNA]</scope>
    <source>
        <strain evidence="1 2">DSM 15340</strain>
    </source>
</reference>
<gene>
    <name evidence="1" type="ORF">BKP35_13670</name>
</gene>
<evidence type="ECO:0000313" key="2">
    <source>
        <dbReference type="Proteomes" id="UP000180098"/>
    </source>
</evidence>
<organism evidence="1 2">
    <name type="scientific">Anaerobacillus arseniciselenatis</name>
    <dbReference type="NCBI Taxonomy" id="85682"/>
    <lineage>
        <taxon>Bacteria</taxon>
        <taxon>Bacillati</taxon>
        <taxon>Bacillota</taxon>
        <taxon>Bacilli</taxon>
        <taxon>Bacillales</taxon>
        <taxon>Bacillaceae</taxon>
        <taxon>Anaerobacillus</taxon>
    </lineage>
</organism>
<dbReference type="OrthoDB" id="2356532at2"/>